<dbReference type="AlphaFoldDB" id="K0IKR0"/>
<dbReference type="InterPro" id="IPR013094">
    <property type="entry name" value="AB_hydrolase_3"/>
</dbReference>
<keyword evidence="3" id="KW-1185">Reference proteome</keyword>
<dbReference type="HOGENOM" id="CLU_3039180_0_0_2"/>
<evidence type="ECO:0000313" key="3">
    <source>
        <dbReference type="Proteomes" id="UP000008037"/>
    </source>
</evidence>
<reference evidence="2 3" key="1">
    <citation type="journal article" date="2012" name="Environ. Microbiol.">
        <title>The genome of the ammonia-oxidizing Candidatus Nitrososphaera gargensis: insights into metabolic versatility and environmental adaptations.</title>
        <authorList>
            <person name="Spang A."/>
            <person name="Poehlein A."/>
            <person name="Offre P."/>
            <person name="Zumbragel S."/>
            <person name="Haider S."/>
            <person name="Rychlik N."/>
            <person name="Nowka B."/>
            <person name="Schmeisser C."/>
            <person name="Lebedeva E.V."/>
            <person name="Rattei T."/>
            <person name="Bohm C."/>
            <person name="Schmid M."/>
            <person name="Galushko A."/>
            <person name="Hatzenpichler R."/>
            <person name="Weinmaier T."/>
            <person name="Daniel R."/>
            <person name="Schleper C."/>
            <person name="Spieck E."/>
            <person name="Streit W."/>
            <person name="Wagner M."/>
        </authorList>
    </citation>
    <scope>NUCLEOTIDE SEQUENCE [LARGE SCALE GENOMIC DNA]</scope>
    <source>
        <strain evidence="3">Ga9.2</strain>
    </source>
</reference>
<gene>
    <name evidence="2" type="ordered locus">Ngar_c21820</name>
</gene>
<keyword evidence="2" id="KW-0378">Hydrolase</keyword>
<dbReference type="KEGG" id="nga:Ngar_c21820"/>
<name>K0IKR0_NITGG</name>
<dbReference type="Proteomes" id="UP000008037">
    <property type="component" value="Chromosome"/>
</dbReference>
<accession>K0IKR0</accession>
<dbReference type="InterPro" id="IPR029058">
    <property type="entry name" value="AB_hydrolase_fold"/>
</dbReference>
<dbReference type="SUPFAM" id="SSF53474">
    <property type="entry name" value="alpha/beta-Hydrolases"/>
    <property type="match status" value="1"/>
</dbReference>
<dbReference type="BioCyc" id="CNIT1237085:G1324-2180-MONOMER"/>
<protein>
    <submittedName>
        <fullName evidence="2">Alpha/beta hydrolase fold-3 domain protein</fullName>
    </submittedName>
</protein>
<evidence type="ECO:0000259" key="1">
    <source>
        <dbReference type="Pfam" id="PF07859"/>
    </source>
</evidence>
<dbReference type="EMBL" id="CP002408">
    <property type="protein sequence ID" value="AFU59112.1"/>
    <property type="molecule type" value="Genomic_DNA"/>
</dbReference>
<dbReference type="GO" id="GO:0016787">
    <property type="term" value="F:hydrolase activity"/>
    <property type="evidence" value="ECO:0007669"/>
    <property type="project" value="UniProtKB-KW"/>
</dbReference>
<sequence>MQASIDQLKGLPPALVITDENDVLRDEGEDYSHKLMQAGVTVTATRYLGTIHDL</sequence>
<organism evidence="2 3">
    <name type="scientific">Nitrososphaera gargensis (strain Ga9.2)</name>
    <dbReference type="NCBI Taxonomy" id="1237085"/>
    <lineage>
        <taxon>Archaea</taxon>
        <taxon>Nitrososphaerota</taxon>
        <taxon>Nitrososphaeria</taxon>
        <taxon>Nitrososphaerales</taxon>
        <taxon>Nitrososphaeraceae</taxon>
        <taxon>Nitrososphaera</taxon>
    </lineage>
</organism>
<dbReference type="Gene3D" id="3.40.50.1820">
    <property type="entry name" value="alpha/beta hydrolase"/>
    <property type="match status" value="1"/>
</dbReference>
<feature type="domain" description="Alpha/beta hydrolase fold-3" evidence="1">
    <location>
        <begin position="7"/>
        <end position="53"/>
    </location>
</feature>
<dbReference type="Pfam" id="PF07859">
    <property type="entry name" value="Abhydrolase_3"/>
    <property type="match status" value="1"/>
</dbReference>
<evidence type="ECO:0000313" key="2">
    <source>
        <dbReference type="EMBL" id="AFU59112.1"/>
    </source>
</evidence>
<dbReference type="STRING" id="1237085.Ngar_c21820"/>
<proteinExistence type="predicted"/>
<dbReference type="InParanoid" id="K0IKR0"/>